<keyword evidence="2" id="KW-0269">Exonuclease</keyword>
<dbReference type="RefSeq" id="WP_243644918.1">
    <property type="nucleotide sequence ID" value="NZ_SMFV01000006.1"/>
</dbReference>
<dbReference type="InterPro" id="IPR038726">
    <property type="entry name" value="PDDEXK_AddAB-type"/>
</dbReference>
<evidence type="ECO:0000313" key="2">
    <source>
        <dbReference type="EMBL" id="TCK02907.1"/>
    </source>
</evidence>
<evidence type="ECO:0000313" key="3">
    <source>
        <dbReference type="Proteomes" id="UP000295777"/>
    </source>
</evidence>
<dbReference type="Proteomes" id="UP000295777">
    <property type="component" value="Unassembled WGS sequence"/>
</dbReference>
<evidence type="ECO:0000259" key="1">
    <source>
        <dbReference type="Pfam" id="PF12705"/>
    </source>
</evidence>
<reference evidence="2 3" key="1">
    <citation type="submission" date="2019-03" db="EMBL/GenBank/DDBJ databases">
        <title>Genomic Encyclopedia of Archaeal and Bacterial Type Strains, Phase II (KMG-II): from individual species to whole genera.</title>
        <authorList>
            <person name="Goeker M."/>
        </authorList>
    </citation>
    <scope>NUCLEOTIDE SEQUENCE [LARGE SCALE GENOMIC DNA]</scope>
    <source>
        <strain evidence="2 3">DSM 24425</strain>
    </source>
</reference>
<protein>
    <submittedName>
        <fullName evidence="2">Putative RecB family exonuclease</fullName>
    </submittedName>
</protein>
<organism evidence="2 3">
    <name type="scientific">Phorcysia thermohydrogeniphila</name>
    <dbReference type="NCBI Taxonomy" id="936138"/>
    <lineage>
        <taxon>Bacteria</taxon>
        <taxon>Pseudomonadati</taxon>
        <taxon>Aquificota</taxon>
        <taxon>Aquificia</taxon>
        <taxon>Desulfurobacteriales</taxon>
        <taxon>Desulfurobacteriaceae</taxon>
        <taxon>Phorcysia</taxon>
    </lineage>
</organism>
<dbReference type="Pfam" id="PF12705">
    <property type="entry name" value="PDDEXK_1"/>
    <property type="match status" value="1"/>
</dbReference>
<gene>
    <name evidence="2" type="ORF">CLV27_1621</name>
</gene>
<comment type="caution">
    <text evidence="2">The sequence shown here is derived from an EMBL/GenBank/DDBJ whole genome shotgun (WGS) entry which is preliminary data.</text>
</comment>
<dbReference type="InterPro" id="IPR011604">
    <property type="entry name" value="PDDEXK-like_dom_sf"/>
</dbReference>
<proteinExistence type="predicted"/>
<dbReference type="SUPFAM" id="SSF52980">
    <property type="entry name" value="Restriction endonuclease-like"/>
    <property type="match status" value="1"/>
</dbReference>
<sequence length="270" mass="31742">MIEGKTGLRIKLSHLRPWSFSKVQKAKKCQYEFFWRYVAKVEPLEKPEFLVLGSGVHFVLENALNVAFKRERPLNRELLYYFAENFKKEEPLADVNKIAEFFPNILRYVNGQLKRAAGSSLIASELEIAVDGELRPVSEFDSSRVFLRGKLDFIFSKGETLYIVDHKTNKSRDFNNKIKTQLRWYALLASVKFPEFERFALEVHNVRYGTVNRFIFTQRDLESFKIRLLPIIEMVEEEFNGKTFEELVPSPCELNCKWCDYRHICPVASY</sequence>
<feature type="domain" description="PD-(D/E)XK endonuclease-like" evidence="1">
    <location>
        <begin position="17"/>
        <end position="266"/>
    </location>
</feature>
<accession>A0A4R1G4L5</accession>
<keyword evidence="3" id="KW-1185">Reference proteome</keyword>
<keyword evidence="2" id="KW-0540">Nuclease</keyword>
<dbReference type="Gene3D" id="3.90.320.10">
    <property type="match status" value="1"/>
</dbReference>
<dbReference type="EMBL" id="SMFV01000006">
    <property type="protein sequence ID" value="TCK02907.1"/>
    <property type="molecule type" value="Genomic_DNA"/>
</dbReference>
<dbReference type="GO" id="GO:0004527">
    <property type="term" value="F:exonuclease activity"/>
    <property type="evidence" value="ECO:0007669"/>
    <property type="project" value="UniProtKB-KW"/>
</dbReference>
<dbReference type="AlphaFoldDB" id="A0A4R1G4L5"/>
<dbReference type="InterPro" id="IPR011335">
    <property type="entry name" value="Restrct_endonuc-II-like"/>
</dbReference>
<keyword evidence="2" id="KW-0378">Hydrolase</keyword>
<name>A0A4R1G4L5_9BACT</name>